<protein>
    <submittedName>
        <fullName evidence="5">Ubiquinone/menaquinone biosynthesis C-methylase UbiE</fullName>
    </submittedName>
</protein>
<dbReference type="PANTHER" id="PTHR43464:SF19">
    <property type="entry name" value="UBIQUINONE BIOSYNTHESIS O-METHYLTRANSFERASE, MITOCHONDRIAL"/>
    <property type="match status" value="1"/>
</dbReference>
<dbReference type="RefSeq" id="WP_132429957.1">
    <property type="nucleotide sequence ID" value="NZ_SMFZ01000002.1"/>
</dbReference>
<dbReference type="Proteomes" id="UP000295560">
    <property type="component" value="Unassembled WGS sequence"/>
</dbReference>
<reference evidence="5 6" key="1">
    <citation type="submission" date="2019-03" db="EMBL/GenBank/DDBJ databases">
        <title>Sequencing the genomes of 1000 actinobacteria strains.</title>
        <authorList>
            <person name="Klenk H.-P."/>
        </authorList>
    </citation>
    <scope>NUCLEOTIDE SEQUENCE [LARGE SCALE GENOMIC DNA]</scope>
    <source>
        <strain evidence="5 6">DSM 44969</strain>
    </source>
</reference>
<proteinExistence type="predicted"/>
<keyword evidence="3" id="KW-0949">S-adenosyl-L-methionine</keyword>
<dbReference type="GO" id="GO:0032259">
    <property type="term" value="P:methylation"/>
    <property type="evidence" value="ECO:0007669"/>
    <property type="project" value="UniProtKB-KW"/>
</dbReference>
<gene>
    <name evidence="5" type="ORF">EV378_5156</name>
</gene>
<dbReference type="InterPro" id="IPR029063">
    <property type="entry name" value="SAM-dependent_MTases_sf"/>
</dbReference>
<keyword evidence="6" id="KW-1185">Reference proteome</keyword>
<evidence type="ECO:0000256" key="1">
    <source>
        <dbReference type="ARBA" id="ARBA00022603"/>
    </source>
</evidence>
<evidence type="ECO:0000313" key="5">
    <source>
        <dbReference type="EMBL" id="TCK21177.1"/>
    </source>
</evidence>
<dbReference type="GO" id="GO:0008757">
    <property type="term" value="F:S-adenosylmethionine-dependent methyltransferase activity"/>
    <property type="evidence" value="ECO:0007669"/>
    <property type="project" value="InterPro"/>
</dbReference>
<dbReference type="Pfam" id="PF08241">
    <property type="entry name" value="Methyltransf_11"/>
    <property type="match status" value="1"/>
</dbReference>
<dbReference type="SUPFAM" id="SSF53335">
    <property type="entry name" value="S-adenosyl-L-methionine-dependent methyltransferases"/>
    <property type="match status" value="1"/>
</dbReference>
<dbReference type="AlphaFoldDB" id="A0A4R1HGA3"/>
<dbReference type="OrthoDB" id="9777638at2"/>
<comment type="caution">
    <text evidence="5">The sequence shown here is derived from an EMBL/GenBank/DDBJ whole genome shotgun (WGS) entry which is preliminary data.</text>
</comment>
<evidence type="ECO:0000256" key="3">
    <source>
        <dbReference type="ARBA" id="ARBA00022691"/>
    </source>
</evidence>
<dbReference type="Gene3D" id="3.40.50.150">
    <property type="entry name" value="Vaccinia Virus protein VP39"/>
    <property type="match status" value="1"/>
</dbReference>
<dbReference type="CDD" id="cd02440">
    <property type="entry name" value="AdoMet_MTases"/>
    <property type="match status" value="1"/>
</dbReference>
<feature type="domain" description="Methyltransferase type 11" evidence="4">
    <location>
        <begin position="51"/>
        <end position="146"/>
    </location>
</feature>
<organism evidence="5 6">
    <name type="scientific">Pseudonocardia endophytica</name>
    <dbReference type="NCBI Taxonomy" id="401976"/>
    <lineage>
        <taxon>Bacteria</taxon>
        <taxon>Bacillati</taxon>
        <taxon>Actinomycetota</taxon>
        <taxon>Actinomycetes</taxon>
        <taxon>Pseudonocardiales</taxon>
        <taxon>Pseudonocardiaceae</taxon>
        <taxon>Pseudonocardia</taxon>
    </lineage>
</organism>
<name>A0A4R1HGA3_PSEEN</name>
<sequence>MSRANEKQIQSWDGPGGGFWAAHAGHFDRGVAAYQSDLEDATGAGPGDRVLDVGSGNGTTAIGLAGRGAGVLGIDVSRSMLAVARERAAVAGLPGVELLCADAQTHPFEPGSFDVVVSRHGVMFFDDPAAAFTNLARALRPDGRLALLVWQPLERQEWLVAFMGALRATPPGPDGPSPVSFGDPENVRRLLDSTGFVDVDVSGLDRPMWYGDDVGDATAFVEGHFSWALEALGPGERATARDALRTVMAEHETPDGVLFRSACWLVTARKGPRR</sequence>
<keyword evidence="2" id="KW-0808">Transferase</keyword>
<evidence type="ECO:0000256" key="2">
    <source>
        <dbReference type="ARBA" id="ARBA00022679"/>
    </source>
</evidence>
<accession>A0A4R1HGA3</accession>
<evidence type="ECO:0000259" key="4">
    <source>
        <dbReference type="Pfam" id="PF08241"/>
    </source>
</evidence>
<evidence type="ECO:0000313" key="6">
    <source>
        <dbReference type="Proteomes" id="UP000295560"/>
    </source>
</evidence>
<dbReference type="EMBL" id="SMFZ01000002">
    <property type="protein sequence ID" value="TCK21177.1"/>
    <property type="molecule type" value="Genomic_DNA"/>
</dbReference>
<dbReference type="PANTHER" id="PTHR43464">
    <property type="entry name" value="METHYLTRANSFERASE"/>
    <property type="match status" value="1"/>
</dbReference>
<keyword evidence="1 5" id="KW-0489">Methyltransferase</keyword>
<keyword evidence="5" id="KW-0830">Ubiquinone</keyword>
<dbReference type="InterPro" id="IPR013216">
    <property type="entry name" value="Methyltransf_11"/>
</dbReference>